<gene>
    <name evidence="9" type="ORF">LCGC14_3162430</name>
</gene>
<dbReference type="InterPro" id="IPR051050">
    <property type="entry name" value="Lipid_II_flippase_MurJ/MviN"/>
</dbReference>
<evidence type="ECO:0000256" key="1">
    <source>
        <dbReference type="ARBA" id="ARBA00004651"/>
    </source>
</evidence>
<dbReference type="GO" id="GO:0008360">
    <property type="term" value="P:regulation of cell shape"/>
    <property type="evidence" value="ECO:0007669"/>
    <property type="project" value="UniProtKB-KW"/>
</dbReference>
<keyword evidence="7 8" id="KW-0472">Membrane</keyword>
<dbReference type="PANTHER" id="PTHR47019:SF1">
    <property type="entry name" value="LIPID II FLIPPASE MURJ"/>
    <property type="match status" value="1"/>
</dbReference>
<keyword evidence="5" id="KW-0573">Peptidoglycan synthesis</keyword>
<evidence type="ECO:0000313" key="9">
    <source>
        <dbReference type="EMBL" id="KKK46720.1"/>
    </source>
</evidence>
<sequence>MPRPKRHPLISGARVTSLGTLASRLLGMIRDMATAALLGLAGSGAGGGVMDAFVIAYRIPNLFRRLFGEGALTASFLPVLSGELQRDRQSAWQLASVTLTKASSGPTAVS</sequence>
<dbReference type="GO" id="GO:0015648">
    <property type="term" value="F:lipid-linked peptidoglycan transporter activity"/>
    <property type="evidence" value="ECO:0007669"/>
    <property type="project" value="TreeGrafter"/>
</dbReference>
<name>A0A0F8WF09_9ZZZZ</name>
<protein>
    <recommendedName>
        <fullName evidence="10">Murein biosynthesis integral membrane protein MurJ</fullName>
    </recommendedName>
</protein>
<evidence type="ECO:0000256" key="4">
    <source>
        <dbReference type="ARBA" id="ARBA00022960"/>
    </source>
</evidence>
<evidence type="ECO:0000256" key="5">
    <source>
        <dbReference type="ARBA" id="ARBA00022984"/>
    </source>
</evidence>
<dbReference type="PANTHER" id="PTHR47019">
    <property type="entry name" value="LIPID II FLIPPASE MURJ"/>
    <property type="match status" value="1"/>
</dbReference>
<proteinExistence type="predicted"/>
<comment type="caution">
    <text evidence="9">The sequence shown here is derived from an EMBL/GenBank/DDBJ whole genome shotgun (WGS) entry which is preliminary data.</text>
</comment>
<dbReference type="GO" id="GO:0034204">
    <property type="term" value="P:lipid translocation"/>
    <property type="evidence" value="ECO:0007669"/>
    <property type="project" value="TreeGrafter"/>
</dbReference>
<evidence type="ECO:0000256" key="8">
    <source>
        <dbReference type="SAM" id="Phobius"/>
    </source>
</evidence>
<dbReference type="PRINTS" id="PR01806">
    <property type="entry name" value="VIRFACTRMVIN"/>
</dbReference>
<evidence type="ECO:0000256" key="2">
    <source>
        <dbReference type="ARBA" id="ARBA00022475"/>
    </source>
</evidence>
<organism evidence="9">
    <name type="scientific">marine sediment metagenome</name>
    <dbReference type="NCBI Taxonomy" id="412755"/>
    <lineage>
        <taxon>unclassified sequences</taxon>
        <taxon>metagenomes</taxon>
        <taxon>ecological metagenomes</taxon>
    </lineage>
</organism>
<keyword evidence="4" id="KW-0133">Cell shape</keyword>
<dbReference type="GO" id="GO:0005886">
    <property type="term" value="C:plasma membrane"/>
    <property type="evidence" value="ECO:0007669"/>
    <property type="project" value="UniProtKB-SubCell"/>
</dbReference>
<keyword evidence="2" id="KW-1003">Cell membrane</keyword>
<evidence type="ECO:0008006" key="10">
    <source>
        <dbReference type="Google" id="ProtNLM"/>
    </source>
</evidence>
<dbReference type="InterPro" id="IPR004268">
    <property type="entry name" value="MurJ"/>
</dbReference>
<reference evidence="9" key="1">
    <citation type="journal article" date="2015" name="Nature">
        <title>Complex archaea that bridge the gap between prokaryotes and eukaryotes.</title>
        <authorList>
            <person name="Spang A."/>
            <person name="Saw J.H."/>
            <person name="Jorgensen S.L."/>
            <person name="Zaremba-Niedzwiedzka K."/>
            <person name="Martijn J."/>
            <person name="Lind A.E."/>
            <person name="van Eijk R."/>
            <person name="Schleper C."/>
            <person name="Guy L."/>
            <person name="Ettema T.J."/>
        </authorList>
    </citation>
    <scope>NUCLEOTIDE SEQUENCE</scope>
</reference>
<evidence type="ECO:0000256" key="6">
    <source>
        <dbReference type="ARBA" id="ARBA00022989"/>
    </source>
</evidence>
<accession>A0A0F8WF09</accession>
<comment type="subcellular location">
    <subcellularLocation>
        <location evidence="1">Cell membrane</location>
        <topology evidence="1">Multi-pass membrane protein</topology>
    </subcellularLocation>
</comment>
<dbReference type="Pfam" id="PF03023">
    <property type="entry name" value="MurJ"/>
    <property type="match status" value="1"/>
</dbReference>
<dbReference type="EMBL" id="LAZR01069937">
    <property type="protein sequence ID" value="KKK46720.1"/>
    <property type="molecule type" value="Genomic_DNA"/>
</dbReference>
<feature type="transmembrane region" description="Helical" evidence="8">
    <location>
        <begin position="35"/>
        <end position="57"/>
    </location>
</feature>
<evidence type="ECO:0000256" key="3">
    <source>
        <dbReference type="ARBA" id="ARBA00022692"/>
    </source>
</evidence>
<keyword evidence="6 8" id="KW-1133">Transmembrane helix</keyword>
<keyword evidence="3 8" id="KW-0812">Transmembrane</keyword>
<dbReference type="AlphaFoldDB" id="A0A0F8WF09"/>
<evidence type="ECO:0000256" key="7">
    <source>
        <dbReference type="ARBA" id="ARBA00023136"/>
    </source>
</evidence>
<dbReference type="GO" id="GO:0009252">
    <property type="term" value="P:peptidoglycan biosynthetic process"/>
    <property type="evidence" value="ECO:0007669"/>
    <property type="project" value="UniProtKB-KW"/>
</dbReference>